<dbReference type="InterPro" id="IPR011711">
    <property type="entry name" value="GntR_C"/>
</dbReference>
<dbReference type="Pfam" id="PF07729">
    <property type="entry name" value="FCD"/>
    <property type="match status" value="1"/>
</dbReference>
<feature type="domain" description="HTH gntR-type" evidence="5">
    <location>
        <begin position="18"/>
        <end position="85"/>
    </location>
</feature>
<sequence>MNSATLATTSADAAEAGASQAVKAQLRLREMVLAGELPGGSRIAEVAISEQLGVSRTPVRSALMRLEQEGLLESLPNGGYAVRTFSERDVSDAIELRGTLEGLSARLAAERGAPPVVLREARACLHRIDELLREPALDDTAFSRYVKFNAQFHALLSELSGSTVISQQLERISNLPFASPSGFVVVQANSPAARDMLLIAQDQHWQVLDAIEAREGSRAEALMREHSRIAQRNLREALHGTQSHPLPGVQLIRRRS</sequence>
<dbReference type="SUPFAM" id="SSF46785">
    <property type="entry name" value="Winged helix' DNA-binding domain"/>
    <property type="match status" value="1"/>
</dbReference>
<evidence type="ECO:0000259" key="5">
    <source>
        <dbReference type="PROSITE" id="PS50949"/>
    </source>
</evidence>
<dbReference type="Gene3D" id="1.20.120.530">
    <property type="entry name" value="GntR ligand-binding domain-like"/>
    <property type="match status" value="1"/>
</dbReference>
<dbReference type="PANTHER" id="PTHR43537">
    <property type="entry name" value="TRANSCRIPTIONAL REGULATOR, GNTR FAMILY"/>
    <property type="match status" value="1"/>
</dbReference>
<evidence type="ECO:0000256" key="2">
    <source>
        <dbReference type="ARBA" id="ARBA00023125"/>
    </source>
</evidence>
<evidence type="ECO:0000256" key="3">
    <source>
        <dbReference type="ARBA" id="ARBA00023163"/>
    </source>
</evidence>
<evidence type="ECO:0000256" key="1">
    <source>
        <dbReference type="ARBA" id="ARBA00023015"/>
    </source>
</evidence>
<evidence type="ECO:0000313" key="7">
    <source>
        <dbReference type="Proteomes" id="UP001363010"/>
    </source>
</evidence>
<dbReference type="InterPro" id="IPR000485">
    <property type="entry name" value="AsnC-type_HTH_dom"/>
</dbReference>
<dbReference type="InterPro" id="IPR008920">
    <property type="entry name" value="TF_FadR/GntR_C"/>
</dbReference>
<accession>A0ABU8W5E7</accession>
<keyword evidence="2" id="KW-0238">DNA-binding</keyword>
<dbReference type="Pfam" id="PF00392">
    <property type="entry name" value="GntR"/>
    <property type="match status" value="1"/>
</dbReference>
<dbReference type="InterPro" id="IPR000524">
    <property type="entry name" value="Tscrpt_reg_HTH_GntR"/>
</dbReference>
<feature type="region of interest" description="Disordered" evidence="4">
    <location>
        <begin position="235"/>
        <end position="256"/>
    </location>
</feature>
<dbReference type="PROSITE" id="PS50949">
    <property type="entry name" value="HTH_GNTR"/>
    <property type="match status" value="1"/>
</dbReference>
<protein>
    <submittedName>
        <fullName evidence="6">GntR family transcriptional regulator</fullName>
    </submittedName>
</protein>
<dbReference type="PRINTS" id="PR00033">
    <property type="entry name" value="HTHASNC"/>
</dbReference>
<comment type="caution">
    <text evidence="6">The sequence shown here is derived from an EMBL/GenBank/DDBJ whole genome shotgun (WGS) entry which is preliminary data.</text>
</comment>
<keyword evidence="7" id="KW-1185">Reference proteome</keyword>
<dbReference type="PANTHER" id="PTHR43537:SF49">
    <property type="entry name" value="TRANSCRIPTIONAL REGULATORY PROTEIN"/>
    <property type="match status" value="1"/>
</dbReference>
<evidence type="ECO:0000256" key="4">
    <source>
        <dbReference type="SAM" id="MobiDB-lite"/>
    </source>
</evidence>
<keyword evidence="3" id="KW-0804">Transcription</keyword>
<evidence type="ECO:0000313" key="6">
    <source>
        <dbReference type="EMBL" id="MEJ8825265.1"/>
    </source>
</evidence>
<dbReference type="SUPFAM" id="SSF48008">
    <property type="entry name" value="GntR ligand-binding domain-like"/>
    <property type="match status" value="1"/>
</dbReference>
<organism evidence="6 7">
    <name type="scientific">Variovorax humicola</name>
    <dbReference type="NCBI Taxonomy" id="1769758"/>
    <lineage>
        <taxon>Bacteria</taxon>
        <taxon>Pseudomonadati</taxon>
        <taxon>Pseudomonadota</taxon>
        <taxon>Betaproteobacteria</taxon>
        <taxon>Burkholderiales</taxon>
        <taxon>Comamonadaceae</taxon>
        <taxon>Variovorax</taxon>
    </lineage>
</organism>
<reference evidence="6 7" key="1">
    <citation type="submission" date="2024-03" db="EMBL/GenBank/DDBJ databases">
        <title>Novel species of the genus Variovorax.</title>
        <authorList>
            <person name="Liu Q."/>
            <person name="Xin Y.-H."/>
        </authorList>
    </citation>
    <scope>NUCLEOTIDE SEQUENCE [LARGE SCALE GENOMIC DNA]</scope>
    <source>
        <strain evidence="6 7">KACC 18501</strain>
    </source>
</reference>
<dbReference type="EMBL" id="JBBKZV010000020">
    <property type="protein sequence ID" value="MEJ8825265.1"/>
    <property type="molecule type" value="Genomic_DNA"/>
</dbReference>
<dbReference type="CDD" id="cd07377">
    <property type="entry name" value="WHTH_GntR"/>
    <property type="match status" value="1"/>
</dbReference>
<keyword evidence="1" id="KW-0805">Transcription regulation</keyword>
<dbReference type="InterPro" id="IPR036390">
    <property type="entry name" value="WH_DNA-bd_sf"/>
</dbReference>
<dbReference type="SMART" id="SM00345">
    <property type="entry name" value="HTH_GNTR"/>
    <property type="match status" value="1"/>
</dbReference>
<dbReference type="Proteomes" id="UP001363010">
    <property type="component" value="Unassembled WGS sequence"/>
</dbReference>
<dbReference type="PRINTS" id="PR00035">
    <property type="entry name" value="HTHGNTR"/>
</dbReference>
<dbReference type="SMART" id="SM00895">
    <property type="entry name" value="FCD"/>
    <property type="match status" value="1"/>
</dbReference>
<dbReference type="RefSeq" id="WP_340366290.1">
    <property type="nucleotide sequence ID" value="NZ_JBBKZV010000020.1"/>
</dbReference>
<dbReference type="Gene3D" id="1.10.10.10">
    <property type="entry name" value="Winged helix-like DNA-binding domain superfamily/Winged helix DNA-binding domain"/>
    <property type="match status" value="1"/>
</dbReference>
<gene>
    <name evidence="6" type="ORF">WKW80_25100</name>
</gene>
<dbReference type="InterPro" id="IPR036388">
    <property type="entry name" value="WH-like_DNA-bd_sf"/>
</dbReference>
<proteinExistence type="predicted"/>
<name>A0ABU8W5E7_9BURK</name>